<dbReference type="CDD" id="cd07262">
    <property type="entry name" value="VOC_like"/>
    <property type="match status" value="1"/>
</dbReference>
<dbReference type="PROSITE" id="PS51819">
    <property type="entry name" value="VOC"/>
    <property type="match status" value="1"/>
</dbReference>
<dbReference type="Proteomes" id="UP001174936">
    <property type="component" value="Unassembled WGS sequence"/>
</dbReference>
<dbReference type="PANTHER" id="PTHR35006:SF2">
    <property type="entry name" value="GLYOXALASE FAMILY PROTEIN (AFU_ORTHOLOGUE AFUA_5G14830)"/>
    <property type="match status" value="1"/>
</dbReference>
<evidence type="ECO:0000259" key="2">
    <source>
        <dbReference type="PROSITE" id="PS51819"/>
    </source>
</evidence>
<gene>
    <name evidence="3" type="ORF">B0T16DRAFT_409844</name>
</gene>
<protein>
    <recommendedName>
        <fullName evidence="2">VOC domain-containing protein</fullName>
    </recommendedName>
</protein>
<dbReference type="InterPro" id="IPR029068">
    <property type="entry name" value="Glyas_Bleomycin-R_OHBP_Dase"/>
</dbReference>
<dbReference type="PANTHER" id="PTHR35006">
    <property type="entry name" value="GLYOXALASE FAMILY PROTEIN (AFU_ORTHOLOGUE AFUA_5G14830)"/>
    <property type="match status" value="1"/>
</dbReference>
<evidence type="ECO:0000256" key="1">
    <source>
        <dbReference type="SAM" id="MobiDB-lite"/>
    </source>
</evidence>
<evidence type="ECO:0000313" key="4">
    <source>
        <dbReference type="Proteomes" id="UP001174936"/>
    </source>
</evidence>
<keyword evidence="4" id="KW-1185">Reference proteome</keyword>
<dbReference type="InterPro" id="IPR037523">
    <property type="entry name" value="VOC_core"/>
</dbReference>
<sequence>MHRIPGPGRVARDFVFLSRHCVCPIVFAIVLRAVLGCRRGLAGRLGAPHEGNHCDLYADVLGYILSSTYCCAALSSTASHHPNNSRISRQPLTSNASPSIRSPLQPKMVISHAGIKTAAADTARVVAWYEKALAPIGYKKSRVFMDGIVNGFSDRPDGSHPDFWVSATREGIPTPSHFAFEAKDRAQVDEFYKAGIEAGGKDNGAPGLRPQYTADYYAAFVFDPAGNNVEVVHVGPA</sequence>
<comment type="caution">
    <text evidence="3">The sequence shown here is derived from an EMBL/GenBank/DDBJ whole genome shotgun (WGS) entry which is preliminary data.</text>
</comment>
<dbReference type="Gene3D" id="3.10.180.10">
    <property type="entry name" value="2,3-Dihydroxybiphenyl 1,2-Dioxygenase, domain 1"/>
    <property type="match status" value="1"/>
</dbReference>
<dbReference type="EMBL" id="JAULSV010000003">
    <property type="protein sequence ID" value="KAK0649327.1"/>
    <property type="molecule type" value="Genomic_DNA"/>
</dbReference>
<feature type="domain" description="VOC" evidence="2">
    <location>
        <begin position="109"/>
        <end position="234"/>
    </location>
</feature>
<accession>A0AA40CSS4</accession>
<evidence type="ECO:0000313" key="3">
    <source>
        <dbReference type="EMBL" id="KAK0649327.1"/>
    </source>
</evidence>
<name>A0AA40CSS4_9PEZI</name>
<feature type="region of interest" description="Disordered" evidence="1">
    <location>
        <begin position="77"/>
        <end position="100"/>
    </location>
</feature>
<dbReference type="AlphaFoldDB" id="A0AA40CSS4"/>
<dbReference type="SUPFAM" id="SSF54593">
    <property type="entry name" value="Glyoxalase/Bleomycin resistance protein/Dihydroxybiphenyl dioxygenase"/>
    <property type="match status" value="1"/>
</dbReference>
<proteinExistence type="predicted"/>
<organism evidence="3 4">
    <name type="scientific">Cercophora newfieldiana</name>
    <dbReference type="NCBI Taxonomy" id="92897"/>
    <lineage>
        <taxon>Eukaryota</taxon>
        <taxon>Fungi</taxon>
        <taxon>Dikarya</taxon>
        <taxon>Ascomycota</taxon>
        <taxon>Pezizomycotina</taxon>
        <taxon>Sordariomycetes</taxon>
        <taxon>Sordariomycetidae</taxon>
        <taxon>Sordariales</taxon>
        <taxon>Lasiosphaeriaceae</taxon>
        <taxon>Cercophora</taxon>
    </lineage>
</organism>
<dbReference type="InterPro" id="IPR004360">
    <property type="entry name" value="Glyas_Fos-R_dOase_dom"/>
</dbReference>
<reference evidence="3" key="1">
    <citation type="submission" date="2023-06" db="EMBL/GenBank/DDBJ databases">
        <title>Genome-scale phylogeny and comparative genomics of the fungal order Sordariales.</title>
        <authorList>
            <consortium name="Lawrence Berkeley National Laboratory"/>
            <person name="Hensen N."/>
            <person name="Bonometti L."/>
            <person name="Westerberg I."/>
            <person name="Brannstrom I.O."/>
            <person name="Guillou S."/>
            <person name="Cros-Aarteil S."/>
            <person name="Calhoun S."/>
            <person name="Haridas S."/>
            <person name="Kuo A."/>
            <person name="Mondo S."/>
            <person name="Pangilinan J."/>
            <person name="Riley R."/>
            <person name="Labutti K."/>
            <person name="Andreopoulos B."/>
            <person name="Lipzen A."/>
            <person name="Chen C."/>
            <person name="Yanf M."/>
            <person name="Daum C."/>
            <person name="Ng V."/>
            <person name="Clum A."/>
            <person name="Steindorff A."/>
            <person name="Ohm R."/>
            <person name="Martin F."/>
            <person name="Silar P."/>
            <person name="Natvig D."/>
            <person name="Lalanne C."/>
            <person name="Gautier V."/>
            <person name="Ament-Velasquez S.L."/>
            <person name="Kruys A."/>
            <person name="Hutchinson M.I."/>
            <person name="Powell A.J."/>
            <person name="Barry K."/>
            <person name="Miller A.N."/>
            <person name="Grigoriev I.V."/>
            <person name="Debuchy R."/>
            <person name="Gladieux P."/>
            <person name="Thoren M.H."/>
            <person name="Johannesson H."/>
        </authorList>
    </citation>
    <scope>NUCLEOTIDE SEQUENCE</scope>
    <source>
        <strain evidence="3">SMH2532-1</strain>
    </source>
</reference>
<dbReference type="Pfam" id="PF00903">
    <property type="entry name" value="Glyoxalase"/>
    <property type="match status" value="1"/>
</dbReference>